<dbReference type="InterPro" id="IPR020568">
    <property type="entry name" value="Ribosomal_Su5_D2-typ_SF"/>
</dbReference>
<dbReference type="AlphaFoldDB" id="E1YHJ0"/>
<dbReference type="GO" id="GO:0004526">
    <property type="term" value="F:ribonuclease P activity"/>
    <property type="evidence" value="ECO:0007669"/>
    <property type="project" value="UniProtKB-UniRule"/>
</dbReference>
<dbReference type="EC" id="3.1.26.5" evidence="6 7"/>
<evidence type="ECO:0000256" key="4">
    <source>
        <dbReference type="ARBA" id="ARBA00022801"/>
    </source>
</evidence>
<evidence type="ECO:0000313" key="8">
    <source>
        <dbReference type="EMBL" id="CBX30109.1"/>
    </source>
</evidence>
<dbReference type="GO" id="GO:0000049">
    <property type="term" value="F:tRNA binding"/>
    <property type="evidence" value="ECO:0007669"/>
    <property type="project" value="UniProtKB-UniRule"/>
</dbReference>
<dbReference type="SUPFAM" id="SSF54211">
    <property type="entry name" value="Ribosomal protein S5 domain 2-like"/>
    <property type="match status" value="1"/>
</dbReference>
<sequence>MQFENSNFLKTERILKRREFYELSKKGNRIKNKYVTVIYSPGSTEKCRLGLTVTKKIGNSVQRNRIKRYIREFFRVNKSRFKNNWDINVIPKSEAANLTFENTHLYLLNIFKK</sequence>
<comment type="similarity">
    <text evidence="6">Belongs to the RnpA family.</text>
</comment>
<keyword evidence="1 6" id="KW-0819">tRNA processing</keyword>
<keyword evidence="3 6" id="KW-0255">Endonuclease</keyword>
<dbReference type="PANTHER" id="PTHR33992:SF1">
    <property type="entry name" value="RIBONUCLEASE P PROTEIN COMPONENT"/>
    <property type="match status" value="1"/>
</dbReference>
<dbReference type="InterPro" id="IPR014721">
    <property type="entry name" value="Ribsml_uS5_D2-typ_fold_subgr"/>
</dbReference>
<evidence type="ECO:0000256" key="5">
    <source>
        <dbReference type="ARBA" id="ARBA00022884"/>
    </source>
</evidence>
<evidence type="ECO:0000256" key="1">
    <source>
        <dbReference type="ARBA" id="ARBA00022694"/>
    </source>
</evidence>
<dbReference type="GO" id="GO:0001682">
    <property type="term" value="P:tRNA 5'-leader removal"/>
    <property type="evidence" value="ECO:0007669"/>
    <property type="project" value="UniProtKB-UniRule"/>
</dbReference>
<organism evidence="8">
    <name type="scientific">uncultured Desulfobacterium sp</name>
    <dbReference type="NCBI Taxonomy" id="201089"/>
    <lineage>
        <taxon>Bacteria</taxon>
        <taxon>Pseudomonadati</taxon>
        <taxon>Thermodesulfobacteriota</taxon>
        <taxon>Desulfobacteria</taxon>
        <taxon>Desulfobacterales</taxon>
        <taxon>Desulfobacteriaceae</taxon>
        <taxon>Desulfobacterium</taxon>
        <taxon>environmental samples</taxon>
    </lineage>
</organism>
<protein>
    <recommendedName>
        <fullName evidence="6 7">Ribonuclease P protein component</fullName>
        <shortName evidence="6">RNase P protein</shortName>
        <shortName evidence="6">RNaseP protein</shortName>
        <ecNumber evidence="6 7">3.1.26.5</ecNumber>
    </recommendedName>
    <alternativeName>
        <fullName evidence="6">Protein C5</fullName>
    </alternativeName>
</protein>
<reference evidence="8" key="1">
    <citation type="journal article" date="2011" name="Environ. Microbiol.">
        <title>Genomic insights into the metabolic potential of the polycyclic aromatic hydrocarbon degrading sulfate-reducing Deltaproteobacterium N47.</title>
        <authorList>
            <person name="Bergmann F."/>
            <person name="Selesi D."/>
            <person name="Weinmaier T."/>
            <person name="Tischler P."/>
            <person name="Rattei T."/>
            <person name="Meckenstock R.U."/>
        </authorList>
    </citation>
    <scope>NUCLEOTIDE SEQUENCE</scope>
</reference>
<evidence type="ECO:0000256" key="7">
    <source>
        <dbReference type="NCBIfam" id="TIGR00188"/>
    </source>
</evidence>
<comment type="subunit">
    <text evidence="6">Consists of a catalytic RNA component (M1 or rnpB) and a protein subunit.</text>
</comment>
<gene>
    <name evidence="6" type="primary">rnpA</name>
    <name evidence="8" type="ORF">N47_D29180</name>
</gene>
<proteinExistence type="inferred from homology"/>
<dbReference type="Gene3D" id="3.30.230.10">
    <property type="match status" value="1"/>
</dbReference>
<dbReference type="Pfam" id="PF00825">
    <property type="entry name" value="Ribonuclease_P"/>
    <property type="match status" value="1"/>
</dbReference>
<dbReference type="NCBIfam" id="TIGR00188">
    <property type="entry name" value="rnpA"/>
    <property type="match status" value="1"/>
</dbReference>
<evidence type="ECO:0000256" key="2">
    <source>
        <dbReference type="ARBA" id="ARBA00022722"/>
    </source>
</evidence>
<keyword evidence="2 6" id="KW-0540">Nuclease</keyword>
<evidence type="ECO:0000256" key="3">
    <source>
        <dbReference type="ARBA" id="ARBA00022759"/>
    </source>
</evidence>
<accession>E1YHJ0</accession>
<dbReference type="PANTHER" id="PTHR33992">
    <property type="entry name" value="RIBONUCLEASE P PROTEIN COMPONENT"/>
    <property type="match status" value="1"/>
</dbReference>
<dbReference type="EMBL" id="FR695874">
    <property type="protein sequence ID" value="CBX30109.1"/>
    <property type="molecule type" value="Genomic_DNA"/>
</dbReference>
<dbReference type="GO" id="GO:0030677">
    <property type="term" value="C:ribonuclease P complex"/>
    <property type="evidence" value="ECO:0007669"/>
    <property type="project" value="TreeGrafter"/>
</dbReference>
<name>E1YHJ0_9BACT</name>
<dbReference type="GO" id="GO:0042781">
    <property type="term" value="F:3'-tRNA processing endoribonuclease activity"/>
    <property type="evidence" value="ECO:0007669"/>
    <property type="project" value="TreeGrafter"/>
</dbReference>
<keyword evidence="5 6" id="KW-0694">RNA-binding</keyword>
<evidence type="ECO:0000256" key="6">
    <source>
        <dbReference type="HAMAP-Rule" id="MF_00227"/>
    </source>
</evidence>
<comment type="function">
    <text evidence="6">RNaseP catalyzes the removal of the 5'-leader sequence from pre-tRNA to produce the mature 5'-terminus. It can also cleave other RNA substrates such as 4.5S RNA. The protein component plays an auxiliary but essential role in vivo by binding to the 5'-leader sequence and broadening the substrate specificity of the ribozyme.</text>
</comment>
<comment type="catalytic activity">
    <reaction evidence="6">
        <text>Endonucleolytic cleavage of RNA, removing 5'-extranucleotides from tRNA precursor.</text>
        <dbReference type="EC" id="3.1.26.5"/>
    </reaction>
</comment>
<dbReference type="HAMAP" id="MF_00227">
    <property type="entry name" value="RNase_P"/>
    <property type="match status" value="1"/>
</dbReference>
<keyword evidence="4 6" id="KW-0378">Hydrolase</keyword>
<dbReference type="InterPro" id="IPR000100">
    <property type="entry name" value="RNase_P"/>
</dbReference>